<organism evidence="1 2">
    <name type="scientific">Candidatus Nitrobium versatile</name>
    <dbReference type="NCBI Taxonomy" id="2884831"/>
    <lineage>
        <taxon>Bacteria</taxon>
        <taxon>Pseudomonadati</taxon>
        <taxon>Nitrospirota</taxon>
        <taxon>Nitrospiria</taxon>
        <taxon>Nitrospirales</taxon>
        <taxon>Nitrospiraceae</taxon>
        <taxon>Candidatus Nitrobium</taxon>
    </lineage>
</organism>
<dbReference type="AlphaFoldDB" id="A0A953M3F5"/>
<dbReference type="EMBL" id="JAIOIV010000144">
    <property type="protein sequence ID" value="MBZ0158237.1"/>
    <property type="molecule type" value="Genomic_DNA"/>
</dbReference>
<dbReference type="InterPro" id="IPR019271">
    <property type="entry name" value="DUF2284_metal-binding"/>
</dbReference>
<reference evidence="1" key="2">
    <citation type="submission" date="2021-08" db="EMBL/GenBank/DDBJ databases">
        <authorList>
            <person name="Dalcin Martins P."/>
        </authorList>
    </citation>
    <scope>NUCLEOTIDE SEQUENCE</scope>
    <source>
        <strain evidence="1">MAG_39</strain>
    </source>
</reference>
<evidence type="ECO:0000313" key="1">
    <source>
        <dbReference type="EMBL" id="MBZ0158237.1"/>
    </source>
</evidence>
<protein>
    <submittedName>
        <fullName evidence="1">DUF2284 domain-containing protein</fullName>
    </submittedName>
</protein>
<accession>A0A953M3F5</accession>
<dbReference type="Proteomes" id="UP000705867">
    <property type="component" value="Unassembled WGS sequence"/>
</dbReference>
<dbReference type="Pfam" id="PF10050">
    <property type="entry name" value="DUF2284"/>
    <property type="match status" value="1"/>
</dbReference>
<sequence length="38" mass="4447">MEACGIDVFKTARRNGFMIDSRKETYGTWNYFALVLIE</sequence>
<gene>
    <name evidence="1" type="ORF">K8I29_18740</name>
</gene>
<evidence type="ECO:0000313" key="2">
    <source>
        <dbReference type="Proteomes" id="UP000705867"/>
    </source>
</evidence>
<reference evidence="1" key="1">
    <citation type="journal article" date="2021" name="bioRxiv">
        <title>Unraveling nitrogen, sulfur and carbon metabolic pathways and microbial community transcriptional responses to substrate deprivation and toxicity stresses in a bioreactor mimicking anoxic brackish coastal sediment conditions.</title>
        <authorList>
            <person name="Martins P.D."/>
            <person name="Echeveste M.J."/>
            <person name="Arshad A."/>
            <person name="Kurth J."/>
            <person name="Ouboter H."/>
            <person name="Jetten M.S.M."/>
            <person name="Welte C.U."/>
        </authorList>
    </citation>
    <scope>NUCLEOTIDE SEQUENCE</scope>
    <source>
        <strain evidence="1">MAG_39</strain>
    </source>
</reference>
<proteinExistence type="predicted"/>
<comment type="caution">
    <text evidence="1">The sequence shown here is derived from an EMBL/GenBank/DDBJ whole genome shotgun (WGS) entry which is preliminary data.</text>
</comment>
<name>A0A953M3F5_9BACT</name>